<comment type="similarity">
    <text evidence="2">Belongs to the eukaryotic/archaeal RNase P protein component 1 family.</text>
</comment>
<comment type="subcellular location">
    <subcellularLocation>
        <location evidence="1">Nucleus</location>
    </subcellularLocation>
</comment>
<dbReference type="SUPFAM" id="SSF101744">
    <property type="entry name" value="Rof/RNase P subunit-like"/>
    <property type="match status" value="1"/>
</dbReference>
<sequence>MLAPPSSPGGPKLSGTKKRRLAALEESLGSTKQQTKADSSCPTKPAADLPSLATTRARHLQRHSKDPQSVPYNNLDEHVSTGPLATVFKMQGPSKSGRAVEDLLTQPSKGNEDIDKVQQAISLKVSDHTLMLDNPASAQGAKPADASGRCQHLLSQKACKELNLYNVANQRWLSFEMFVSLHTRWKQYIRDLTCNQTGVEDRLLTADLHGSLICVEFSRQVSHLRREGIVIQSKLNTFCIIGHDNFVFTVPKAGSTFSYWYMPHRKVMLNGSKLASYGM</sequence>
<dbReference type="GO" id="GO:0005634">
    <property type="term" value="C:nucleus"/>
    <property type="evidence" value="ECO:0007669"/>
    <property type="project" value="UniProtKB-SubCell"/>
</dbReference>
<evidence type="ECO:0000313" key="5">
    <source>
        <dbReference type="Proteomes" id="UP001438707"/>
    </source>
</evidence>
<dbReference type="GO" id="GO:0033204">
    <property type="term" value="F:ribonuclease P RNA binding"/>
    <property type="evidence" value="ECO:0007669"/>
    <property type="project" value="InterPro"/>
</dbReference>
<name>A0AAW1QLV9_9CHLO</name>
<evidence type="ECO:0000256" key="2">
    <source>
        <dbReference type="ARBA" id="ARBA00006181"/>
    </source>
</evidence>
<dbReference type="InterPro" id="IPR016848">
    <property type="entry name" value="RNase_P/MRP_Rpp29-subunit"/>
</dbReference>
<dbReference type="GO" id="GO:0001682">
    <property type="term" value="P:tRNA 5'-leader removal"/>
    <property type="evidence" value="ECO:0007669"/>
    <property type="project" value="InterPro"/>
</dbReference>
<feature type="region of interest" description="Disordered" evidence="3">
    <location>
        <begin position="1"/>
        <end position="48"/>
    </location>
</feature>
<protein>
    <submittedName>
        <fullName evidence="4">Uncharacterized protein</fullName>
    </submittedName>
</protein>
<evidence type="ECO:0000256" key="3">
    <source>
        <dbReference type="SAM" id="MobiDB-lite"/>
    </source>
</evidence>
<dbReference type="PANTHER" id="PTHR13348">
    <property type="entry name" value="RIBONUCLEASE P SUBUNIT P29"/>
    <property type="match status" value="1"/>
</dbReference>
<evidence type="ECO:0000313" key="4">
    <source>
        <dbReference type="EMBL" id="KAK9822434.1"/>
    </source>
</evidence>
<dbReference type="Proteomes" id="UP001438707">
    <property type="component" value="Unassembled WGS sequence"/>
</dbReference>
<accession>A0AAW1QLV9</accession>
<evidence type="ECO:0000256" key="1">
    <source>
        <dbReference type="ARBA" id="ARBA00004123"/>
    </source>
</evidence>
<dbReference type="AlphaFoldDB" id="A0AAW1QLV9"/>
<dbReference type="InterPro" id="IPR002730">
    <property type="entry name" value="Rpp29/RNP1"/>
</dbReference>
<gene>
    <name evidence="4" type="ORF">WJX74_007783</name>
</gene>
<dbReference type="Pfam" id="PF01868">
    <property type="entry name" value="RNase_P-MRP_p29"/>
    <property type="match status" value="1"/>
</dbReference>
<dbReference type="Gene3D" id="2.30.30.210">
    <property type="entry name" value="Ribonuclease P/MRP, subunit p29"/>
    <property type="match status" value="1"/>
</dbReference>
<dbReference type="InterPro" id="IPR036980">
    <property type="entry name" value="RNase_P/MRP_Rpp29_sf"/>
</dbReference>
<organism evidence="4 5">
    <name type="scientific">Apatococcus lobatus</name>
    <dbReference type="NCBI Taxonomy" id="904363"/>
    <lineage>
        <taxon>Eukaryota</taxon>
        <taxon>Viridiplantae</taxon>
        <taxon>Chlorophyta</taxon>
        <taxon>core chlorophytes</taxon>
        <taxon>Trebouxiophyceae</taxon>
        <taxon>Chlorellales</taxon>
        <taxon>Chlorellaceae</taxon>
        <taxon>Apatococcus</taxon>
    </lineage>
</organism>
<dbReference type="PANTHER" id="PTHR13348:SF0">
    <property type="entry name" value="RIBONUCLEASE P PROTEIN SUBUNIT P29"/>
    <property type="match status" value="1"/>
</dbReference>
<dbReference type="GO" id="GO:0000172">
    <property type="term" value="C:ribonuclease MRP complex"/>
    <property type="evidence" value="ECO:0007669"/>
    <property type="project" value="InterPro"/>
</dbReference>
<feature type="compositionally biased region" description="Polar residues" evidence="3">
    <location>
        <begin position="28"/>
        <end position="42"/>
    </location>
</feature>
<proteinExistence type="inferred from homology"/>
<dbReference type="GO" id="GO:0006364">
    <property type="term" value="P:rRNA processing"/>
    <property type="evidence" value="ECO:0007669"/>
    <property type="project" value="TreeGrafter"/>
</dbReference>
<reference evidence="4 5" key="1">
    <citation type="journal article" date="2024" name="Nat. Commun.">
        <title>Phylogenomics reveals the evolutionary origins of lichenization in chlorophyte algae.</title>
        <authorList>
            <person name="Puginier C."/>
            <person name="Libourel C."/>
            <person name="Otte J."/>
            <person name="Skaloud P."/>
            <person name="Haon M."/>
            <person name="Grisel S."/>
            <person name="Petersen M."/>
            <person name="Berrin J.G."/>
            <person name="Delaux P.M."/>
            <person name="Dal Grande F."/>
            <person name="Keller J."/>
        </authorList>
    </citation>
    <scope>NUCLEOTIDE SEQUENCE [LARGE SCALE GENOMIC DNA]</scope>
    <source>
        <strain evidence="4 5">SAG 2145</strain>
    </source>
</reference>
<dbReference type="EMBL" id="JALJOS010000032">
    <property type="protein sequence ID" value="KAK9822434.1"/>
    <property type="molecule type" value="Genomic_DNA"/>
</dbReference>
<keyword evidence="5" id="KW-1185">Reference proteome</keyword>
<dbReference type="InterPro" id="IPR023534">
    <property type="entry name" value="Rof/RNase_P-like"/>
</dbReference>
<comment type="caution">
    <text evidence="4">The sequence shown here is derived from an EMBL/GenBank/DDBJ whole genome shotgun (WGS) entry which is preliminary data.</text>
</comment>
<dbReference type="GO" id="GO:0030677">
    <property type="term" value="C:ribonuclease P complex"/>
    <property type="evidence" value="ECO:0007669"/>
    <property type="project" value="InterPro"/>
</dbReference>